<keyword evidence="2" id="KW-1185">Reference proteome</keyword>
<gene>
    <name evidence="1" type="ORF">PCOR1329_LOCUS75069</name>
</gene>
<proteinExistence type="predicted"/>
<dbReference type="EMBL" id="CAUYUJ010020225">
    <property type="protein sequence ID" value="CAK0896666.1"/>
    <property type="molecule type" value="Genomic_DNA"/>
</dbReference>
<evidence type="ECO:0000313" key="2">
    <source>
        <dbReference type="Proteomes" id="UP001189429"/>
    </source>
</evidence>
<dbReference type="Proteomes" id="UP001189429">
    <property type="component" value="Unassembled WGS sequence"/>
</dbReference>
<accession>A0ABN9XCF1</accession>
<protein>
    <submittedName>
        <fullName evidence="1">Uncharacterized protein</fullName>
    </submittedName>
</protein>
<reference evidence="1" key="1">
    <citation type="submission" date="2023-10" db="EMBL/GenBank/DDBJ databases">
        <authorList>
            <person name="Chen Y."/>
            <person name="Shah S."/>
            <person name="Dougan E. K."/>
            <person name="Thang M."/>
            <person name="Chan C."/>
        </authorList>
    </citation>
    <scope>NUCLEOTIDE SEQUENCE [LARGE SCALE GENOMIC DNA]</scope>
</reference>
<organism evidence="1 2">
    <name type="scientific">Prorocentrum cordatum</name>
    <dbReference type="NCBI Taxonomy" id="2364126"/>
    <lineage>
        <taxon>Eukaryota</taxon>
        <taxon>Sar</taxon>
        <taxon>Alveolata</taxon>
        <taxon>Dinophyceae</taxon>
        <taxon>Prorocentrales</taxon>
        <taxon>Prorocentraceae</taxon>
        <taxon>Prorocentrum</taxon>
    </lineage>
</organism>
<evidence type="ECO:0000313" key="1">
    <source>
        <dbReference type="EMBL" id="CAK0896666.1"/>
    </source>
</evidence>
<sequence length="119" mass="13193">MHPAGGSECFISTVMLDGETSLKERNAPSVFEAFSRECGNKSSNWMTMQQAEEETAGFDHAPTLDIAEIEHGASTRNWGELEPEIHRYLNMISKVGVSLKLASPTPTLQDGRARWYPHA</sequence>
<comment type="caution">
    <text evidence="1">The sequence shown here is derived from an EMBL/GenBank/DDBJ whole genome shotgun (WGS) entry which is preliminary data.</text>
</comment>
<name>A0ABN9XCF1_9DINO</name>